<accession>A0ABV6LTG2</accession>
<dbReference type="Proteomes" id="UP001589836">
    <property type="component" value="Unassembled WGS sequence"/>
</dbReference>
<dbReference type="PANTHER" id="PTHR35803">
    <property type="entry name" value="GLUCAN 1,4-ALPHA-GLUCOSIDASE SUSB-RELATED"/>
    <property type="match status" value="1"/>
</dbReference>
<evidence type="ECO:0000256" key="1">
    <source>
        <dbReference type="SAM" id="SignalP"/>
    </source>
</evidence>
<feature type="domain" description="Glycosyl-hydrolase 97 N-terminal" evidence="3">
    <location>
        <begin position="33"/>
        <end position="285"/>
    </location>
</feature>
<dbReference type="Pfam" id="PF14509">
    <property type="entry name" value="GH97_C"/>
    <property type="match status" value="1"/>
</dbReference>
<dbReference type="InterPro" id="IPR029483">
    <property type="entry name" value="GH97_C"/>
</dbReference>
<evidence type="ECO:0000313" key="5">
    <source>
        <dbReference type="EMBL" id="MFC0525538.1"/>
    </source>
</evidence>
<dbReference type="Pfam" id="PF10566">
    <property type="entry name" value="Glyco_hydro_97"/>
    <property type="match status" value="1"/>
</dbReference>
<sequence length="1332" mass="148088">MRKRMWVGVLVICLMLPITFKHVSAAADTTQTITSPNGKVKVDVTLDKQGKPHYQVTYNGEKIVEPSSLGFEFKDQAPLQGDFTIVNTSTTTFNEDWKPVWGEKSSIKNHYKQLTIELQEKSGDKRKMNMEFKVYDDGIGFRYVIPEQKNVNKDLQITAEHTEFAFAENNTSWWIPNDWNSYEYNYNETKLEEVKEVSTPLTMKTPKGTHVTIHEAALIDYSGMALKAVEGKDNALTSILAPYPNSEVKVKKDKLPVETPWRTIQLGETAGDLMESDMILNLNEPNAIEDTSWINPMKYVGIWWEMHIRKSTWESGPKHGATTENAKKYIDFANEYLDSENQPVGLLVEGWNVGWDGDWTENGDLFDFTKPYPDFDLEEVVKYGKEKSVEYIAHNETSGDIQNYEAQMDDAYDLYQSLGIHSIKSGYVADNGIKDPEGETHHGQFMVNHYLNAVKKAADHEIMINTHEPIKPTGVYRTYPNWMSREGVMGMEYNAWSEGSPPNHLTVVPFTRMMGGPVDYNPGIFDVQIEEQPNNRVHTTRAQQIAAYVTLTSGVQMVTDLPENYKDEDGNILPEFQFIKDVPVTWDDTMVPNSEIGNYITVVRRSGEEWYVGSTTDENARAVDVSLDFLPDDKQYVAEIYSDGADADWESNPNPVSIHKVIVDSKDTLVASMAAGGGQAVRMYPASKSDQDELPEYEESSVDLEYKEIPSSIQSNDELKVTVEAKNEGNTIASKTVNLMVDNKKVAEKAVRIDPDSSKAVTLTYNKLFETGDYRVEIEGLSPKTVTVKEKKPTFAYSGLEVSTDDQSITAKATVTNYGTTKGTVTVPLKVNGKVVDRKEVEVDAAQGGASKNVTFVYDAKEEAGAYEVSIGDTPTKVAALPTIQLAGEWLFQRGDNEDWKKKDVDESSWDKVTLPNSWENHSNYTEDNVFGWYRKTITIPKEWEGYSLKVKLGRIDDVDQTFVNGQEVGQSGTFPTGEGEQGMVSAWDWDREYEIPAEAIQYGEENVISIRVFDASYGGGVYEGPLGPIELVKKEKEEEKDKSKRIAGDDRYNTAIQIAQEGWESSETVVIARGDDFADALAGAPLAYKEDAPILLTKTDDLLKEVKEEIKRLGAKDAIILGGPNAISGYVSYQLEGIGLRVERVNGDNRYGTAMNIAARLDGNPDKAIIANGSRFPDALAVAPYAAENGYPILLTKEDSLPSQTVKALRGISQTAVVGGPGVVNDEILTELPQPTRYSGDDRYETAAAIAKELNNTGTTAFVSTGEEFADALTGSVLAAKQDGTTFLVRKDRAPDSIKEAYQELGIETTYILGGENAVSEQAKNDLMSKE</sequence>
<dbReference type="RefSeq" id="WP_377350916.1">
    <property type="nucleotide sequence ID" value="NZ_JBHLTP010000013.1"/>
</dbReference>
<dbReference type="Gene3D" id="3.40.50.12090">
    <property type="match status" value="2"/>
</dbReference>
<evidence type="ECO:0000259" key="3">
    <source>
        <dbReference type="Pfam" id="PF14508"/>
    </source>
</evidence>
<comment type="caution">
    <text evidence="5">The sequence shown here is derived from an EMBL/GenBank/DDBJ whole genome shotgun (WGS) entry which is preliminary data.</text>
</comment>
<dbReference type="Pfam" id="PF14508">
    <property type="entry name" value="GH97_N"/>
    <property type="match status" value="1"/>
</dbReference>
<keyword evidence="5" id="KW-0378">Hydrolase</keyword>
<dbReference type="InterPro" id="IPR013783">
    <property type="entry name" value="Ig-like_fold"/>
</dbReference>
<evidence type="ECO:0000259" key="2">
    <source>
        <dbReference type="Pfam" id="PF10566"/>
    </source>
</evidence>
<reference evidence="5 6" key="1">
    <citation type="submission" date="2024-09" db="EMBL/GenBank/DDBJ databases">
        <authorList>
            <person name="Sun Q."/>
            <person name="Mori K."/>
        </authorList>
    </citation>
    <scope>NUCLEOTIDE SEQUENCE [LARGE SCALE GENOMIC DNA]</scope>
    <source>
        <strain evidence="5 6">NCAIM B.02529</strain>
    </source>
</reference>
<dbReference type="InterPro" id="IPR008979">
    <property type="entry name" value="Galactose-bd-like_sf"/>
</dbReference>
<keyword evidence="6" id="KW-1185">Reference proteome</keyword>
<protein>
    <submittedName>
        <fullName evidence="5">Glycoside hydrolase family 97 catalytic domain-containing protein</fullName>
    </submittedName>
</protein>
<dbReference type="InterPro" id="IPR014718">
    <property type="entry name" value="GH-type_carb-bd"/>
</dbReference>
<dbReference type="Gene3D" id="2.70.98.10">
    <property type="match status" value="1"/>
</dbReference>
<dbReference type="SUPFAM" id="SSF51445">
    <property type="entry name" value="(Trans)glycosidases"/>
    <property type="match status" value="1"/>
</dbReference>
<feature type="signal peptide" evidence="1">
    <location>
        <begin position="1"/>
        <end position="25"/>
    </location>
</feature>
<proteinExistence type="predicted"/>
<dbReference type="InterPro" id="IPR013785">
    <property type="entry name" value="Aldolase_TIM"/>
</dbReference>
<feature type="domain" description="Glycosyl-hydrolase 97 C-terminal oligomerisation" evidence="4">
    <location>
        <begin position="585"/>
        <end position="683"/>
    </location>
</feature>
<dbReference type="InterPro" id="IPR007253">
    <property type="entry name" value="Cell_wall-bd_2"/>
</dbReference>
<gene>
    <name evidence="5" type="ORF">ACFFGV_18295</name>
</gene>
<dbReference type="InterPro" id="IPR052720">
    <property type="entry name" value="Glycosyl_hydrolase_97"/>
</dbReference>
<evidence type="ECO:0000259" key="4">
    <source>
        <dbReference type="Pfam" id="PF14509"/>
    </source>
</evidence>
<feature type="chain" id="PRO_5046830478" evidence="1">
    <location>
        <begin position="26"/>
        <end position="1332"/>
    </location>
</feature>
<dbReference type="Pfam" id="PF04122">
    <property type="entry name" value="CW_binding_2"/>
    <property type="match status" value="3"/>
</dbReference>
<evidence type="ECO:0000313" key="6">
    <source>
        <dbReference type="Proteomes" id="UP001589836"/>
    </source>
</evidence>
<dbReference type="GO" id="GO:0016787">
    <property type="term" value="F:hydrolase activity"/>
    <property type="evidence" value="ECO:0007669"/>
    <property type="project" value="UniProtKB-KW"/>
</dbReference>
<dbReference type="Gene3D" id="3.20.20.70">
    <property type="entry name" value="Aldolase class I"/>
    <property type="match status" value="1"/>
</dbReference>
<name>A0ABV6LTG2_9BACI</name>
<dbReference type="PANTHER" id="PTHR35803:SF1">
    <property type="entry name" value="GLUCAN 1,4-ALPHA-GLUCOSIDASE SUSB"/>
    <property type="match status" value="1"/>
</dbReference>
<dbReference type="SUPFAM" id="SSF49785">
    <property type="entry name" value="Galactose-binding domain-like"/>
    <property type="match status" value="1"/>
</dbReference>
<dbReference type="InterPro" id="IPR019563">
    <property type="entry name" value="GH97_catalytic"/>
</dbReference>
<dbReference type="InterPro" id="IPR029486">
    <property type="entry name" value="GH97_N"/>
</dbReference>
<dbReference type="Gene3D" id="2.60.120.260">
    <property type="entry name" value="Galactose-binding domain-like"/>
    <property type="match status" value="1"/>
</dbReference>
<dbReference type="EMBL" id="JBHLTP010000013">
    <property type="protein sequence ID" value="MFC0525538.1"/>
    <property type="molecule type" value="Genomic_DNA"/>
</dbReference>
<dbReference type="Gene3D" id="2.60.40.10">
    <property type="entry name" value="Immunoglobulins"/>
    <property type="match status" value="2"/>
</dbReference>
<organism evidence="5 6">
    <name type="scientific">Pontibacillus salicampi</name>
    <dbReference type="NCBI Taxonomy" id="1449801"/>
    <lineage>
        <taxon>Bacteria</taxon>
        <taxon>Bacillati</taxon>
        <taxon>Bacillota</taxon>
        <taxon>Bacilli</taxon>
        <taxon>Bacillales</taxon>
        <taxon>Bacillaceae</taxon>
        <taxon>Pontibacillus</taxon>
    </lineage>
</organism>
<dbReference type="InterPro" id="IPR017853">
    <property type="entry name" value="GH"/>
</dbReference>
<feature type="domain" description="Glycosyl-hydrolase 97 catalytic" evidence="2">
    <location>
        <begin position="303"/>
        <end position="488"/>
    </location>
</feature>
<keyword evidence="1" id="KW-0732">Signal</keyword>